<dbReference type="NCBIfam" id="TIGR03699">
    <property type="entry name" value="menaquin_MqnC"/>
    <property type="match status" value="1"/>
</dbReference>
<keyword evidence="8" id="KW-0560">Oxidoreductase</keyword>
<dbReference type="InterPro" id="IPR013785">
    <property type="entry name" value="Aldolase_TIM"/>
</dbReference>
<dbReference type="GO" id="GO:0051539">
    <property type="term" value="F:4 iron, 4 sulfur cluster binding"/>
    <property type="evidence" value="ECO:0007669"/>
    <property type="project" value="UniProtKB-KW"/>
</dbReference>
<organism evidence="8">
    <name type="scientific">bioreactor metagenome</name>
    <dbReference type="NCBI Taxonomy" id="1076179"/>
    <lineage>
        <taxon>unclassified sequences</taxon>
        <taxon>metagenomes</taxon>
        <taxon>ecological metagenomes</taxon>
    </lineage>
</organism>
<name>A0A644UR71_9ZZZZ</name>
<proteinExistence type="predicted"/>
<evidence type="ECO:0000256" key="3">
    <source>
        <dbReference type="ARBA" id="ARBA00022691"/>
    </source>
</evidence>
<evidence type="ECO:0000256" key="5">
    <source>
        <dbReference type="ARBA" id="ARBA00023004"/>
    </source>
</evidence>
<keyword evidence="6" id="KW-0411">Iron-sulfur</keyword>
<dbReference type="EC" id="1.21.98.1" evidence="8"/>
<dbReference type="InterPro" id="IPR022431">
    <property type="entry name" value="Cyclic_DHFL_synthase_mqnC"/>
</dbReference>
<dbReference type="SFLD" id="SFLDG01064">
    <property type="entry name" value="F420__menaquinone_cofactor_bio"/>
    <property type="match status" value="1"/>
</dbReference>
<dbReference type="PANTHER" id="PTHR43076:SF1">
    <property type="entry name" value="LIPOYL SYNTHASE 2"/>
    <property type="match status" value="1"/>
</dbReference>
<evidence type="ECO:0000256" key="4">
    <source>
        <dbReference type="ARBA" id="ARBA00022723"/>
    </source>
</evidence>
<comment type="caution">
    <text evidence="8">The sequence shown here is derived from an EMBL/GenBank/DDBJ whole genome shotgun (WGS) entry which is preliminary data.</text>
</comment>
<dbReference type="PANTHER" id="PTHR43076">
    <property type="entry name" value="FO SYNTHASE (COFH)"/>
    <property type="match status" value="1"/>
</dbReference>
<dbReference type="PIRSF" id="PIRSF004762">
    <property type="entry name" value="CHP00423"/>
    <property type="match status" value="1"/>
</dbReference>
<evidence type="ECO:0000313" key="8">
    <source>
        <dbReference type="EMBL" id="MPL81292.1"/>
    </source>
</evidence>
<dbReference type="GO" id="GO:0016491">
    <property type="term" value="F:oxidoreductase activity"/>
    <property type="evidence" value="ECO:0007669"/>
    <property type="project" value="UniProtKB-KW"/>
</dbReference>
<reference evidence="8" key="1">
    <citation type="submission" date="2019-08" db="EMBL/GenBank/DDBJ databases">
        <authorList>
            <person name="Kucharzyk K."/>
            <person name="Murdoch R.W."/>
            <person name="Higgins S."/>
            <person name="Loffler F."/>
        </authorList>
    </citation>
    <scope>NUCLEOTIDE SEQUENCE</scope>
</reference>
<dbReference type="SFLD" id="SFLDF00343">
    <property type="entry name" value="aminofutalosine_synthase_(mqnE"/>
    <property type="match status" value="1"/>
</dbReference>
<dbReference type="SMART" id="SM00729">
    <property type="entry name" value="Elp3"/>
    <property type="match status" value="1"/>
</dbReference>
<dbReference type="PROSITE" id="PS51918">
    <property type="entry name" value="RADICAL_SAM"/>
    <property type="match status" value="1"/>
</dbReference>
<evidence type="ECO:0000256" key="1">
    <source>
        <dbReference type="ARBA" id="ARBA00001966"/>
    </source>
</evidence>
<keyword evidence="2" id="KW-0004">4Fe-4S</keyword>
<dbReference type="GO" id="GO:0016765">
    <property type="term" value="F:transferase activity, transferring alkyl or aryl (other than methyl) groups"/>
    <property type="evidence" value="ECO:0007669"/>
    <property type="project" value="InterPro"/>
</dbReference>
<dbReference type="SUPFAM" id="SSF102114">
    <property type="entry name" value="Radical SAM enzymes"/>
    <property type="match status" value="1"/>
</dbReference>
<dbReference type="InterPro" id="IPR007197">
    <property type="entry name" value="rSAM"/>
</dbReference>
<dbReference type="SFLD" id="SFLDF00342">
    <property type="entry name" value="cyclic_dehypoxanthine_futalosi"/>
    <property type="match status" value="1"/>
</dbReference>
<dbReference type="SFLD" id="SFLDG01389">
    <property type="entry name" value="menaquinone_synthsis_involved"/>
    <property type="match status" value="1"/>
</dbReference>
<keyword evidence="4" id="KW-0479">Metal-binding</keyword>
<dbReference type="Pfam" id="PF04055">
    <property type="entry name" value="Radical_SAM"/>
    <property type="match status" value="1"/>
</dbReference>
<protein>
    <submittedName>
        <fullName evidence="8">Cyclic dehypoxanthine futalosine synthase</fullName>
        <ecNumber evidence="8">1.21.98.1</ecNumber>
    </submittedName>
</protein>
<comment type="cofactor">
    <cofactor evidence="1">
        <name>[4Fe-4S] cluster</name>
        <dbReference type="ChEBI" id="CHEBI:49883"/>
    </cofactor>
</comment>
<accession>A0A644UR71</accession>
<evidence type="ECO:0000259" key="7">
    <source>
        <dbReference type="PROSITE" id="PS51918"/>
    </source>
</evidence>
<dbReference type="CDD" id="cd01335">
    <property type="entry name" value="Radical_SAM"/>
    <property type="match status" value="1"/>
</dbReference>
<evidence type="ECO:0000256" key="6">
    <source>
        <dbReference type="ARBA" id="ARBA00023014"/>
    </source>
</evidence>
<dbReference type="InterPro" id="IPR034405">
    <property type="entry name" value="F420"/>
</dbReference>
<dbReference type="GO" id="GO:0044689">
    <property type="term" value="F:7,8-didemethyl-8-hydroxy-5-deazariboflavin synthase activity"/>
    <property type="evidence" value="ECO:0007669"/>
    <property type="project" value="TreeGrafter"/>
</dbReference>
<dbReference type="GO" id="GO:0009234">
    <property type="term" value="P:menaquinone biosynthetic process"/>
    <property type="evidence" value="ECO:0007669"/>
    <property type="project" value="InterPro"/>
</dbReference>
<dbReference type="InterPro" id="IPR020050">
    <property type="entry name" value="FO_synthase_su2"/>
</dbReference>
<dbReference type="InterPro" id="IPR058240">
    <property type="entry name" value="rSAM_sf"/>
</dbReference>
<dbReference type="Pfam" id="PF19288">
    <property type="entry name" value="CofH_C"/>
    <property type="match status" value="1"/>
</dbReference>
<feature type="domain" description="Radical SAM core" evidence="7">
    <location>
        <begin position="50"/>
        <end position="291"/>
    </location>
</feature>
<sequence>MTLNTLYTKALSLTNLTIDEGVRLFNEAPPSQLFSLAQKIRFAKIPEKRVSWQIDRNINYTNVCISGCLFCNFHCKLSDKERSYTINSQELEEKIKHLRQLGGDQILLQGGLHPHYDISYYEKLLKTIKSIDPSIKLNAFGPPEISHIARLSSLTIEETLTRLIDAGLNTLPGAGAEILTDRVRKQLSPGKPTTSQWLEVMEIAHKMGLGTTATMVYGHIETIEERVDHLIKIRDLQSKRPKESPGFRAFICWPMQTEGTKLVERYETREISIVEHLKMVAISRIVLNNIAHIQASWLTTGRETGMLALHSGADDMGSIMIEENVVSSAGAEHKLDSAEMVNTIKEAGFEPWLRDQDYNPRVLTTSTI</sequence>
<gene>
    <name evidence="8" type="primary">mqnC_4</name>
    <name evidence="8" type="ORF">SDC9_27207</name>
</gene>
<dbReference type="AlphaFoldDB" id="A0A644UR71"/>
<keyword evidence="5" id="KW-0408">Iron</keyword>
<dbReference type="NCBIfam" id="TIGR00423">
    <property type="entry name" value="CofH family radical SAM protein"/>
    <property type="match status" value="1"/>
</dbReference>
<dbReference type="InterPro" id="IPR006638">
    <property type="entry name" value="Elp3/MiaA/NifB-like_rSAM"/>
</dbReference>
<dbReference type="InterPro" id="IPR045567">
    <property type="entry name" value="CofH/MnqC-like_C"/>
</dbReference>
<dbReference type="EMBL" id="VSSQ01000148">
    <property type="protein sequence ID" value="MPL81292.1"/>
    <property type="molecule type" value="Genomic_DNA"/>
</dbReference>
<dbReference type="Gene3D" id="3.20.20.70">
    <property type="entry name" value="Aldolase class I"/>
    <property type="match status" value="1"/>
</dbReference>
<evidence type="ECO:0000256" key="2">
    <source>
        <dbReference type="ARBA" id="ARBA00022485"/>
    </source>
</evidence>
<keyword evidence="3" id="KW-0949">S-adenosyl-L-methionine</keyword>
<dbReference type="SFLD" id="SFLDS00029">
    <property type="entry name" value="Radical_SAM"/>
    <property type="match status" value="1"/>
</dbReference>
<dbReference type="GO" id="GO:0046872">
    <property type="term" value="F:metal ion binding"/>
    <property type="evidence" value="ECO:0007669"/>
    <property type="project" value="UniProtKB-KW"/>
</dbReference>